<accession>A0A210PMS9</accession>
<evidence type="ECO:0000313" key="1">
    <source>
        <dbReference type="EMBL" id="OWF37799.1"/>
    </source>
</evidence>
<comment type="caution">
    <text evidence="1">The sequence shown here is derived from an EMBL/GenBank/DDBJ whole genome shotgun (WGS) entry which is preliminary data.</text>
</comment>
<protein>
    <submittedName>
        <fullName evidence="1">Uncharacterized protein</fullName>
    </submittedName>
</protein>
<reference evidence="1 2" key="1">
    <citation type="journal article" date="2017" name="Nat. Ecol. Evol.">
        <title>Scallop genome provides insights into evolution of bilaterian karyotype and development.</title>
        <authorList>
            <person name="Wang S."/>
            <person name="Zhang J."/>
            <person name="Jiao W."/>
            <person name="Li J."/>
            <person name="Xun X."/>
            <person name="Sun Y."/>
            <person name="Guo X."/>
            <person name="Huan P."/>
            <person name="Dong B."/>
            <person name="Zhang L."/>
            <person name="Hu X."/>
            <person name="Sun X."/>
            <person name="Wang J."/>
            <person name="Zhao C."/>
            <person name="Wang Y."/>
            <person name="Wang D."/>
            <person name="Huang X."/>
            <person name="Wang R."/>
            <person name="Lv J."/>
            <person name="Li Y."/>
            <person name="Zhang Z."/>
            <person name="Liu B."/>
            <person name="Lu W."/>
            <person name="Hui Y."/>
            <person name="Liang J."/>
            <person name="Zhou Z."/>
            <person name="Hou R."/>
            <person name="Li X."/>
            <person name="Liu Y."/>
            <person name="Li H."/>
            <person name="Ning X."/>
            <person name="Lin Y."/>
            <person name="Zhao L."/>
            <person name="Xing Q."/>
            <person name="Dou J."/>
            <person name="Li Y."/>
            <person name="Mao J."/>
            <person name="Guo H."/>
            <person name="Dou H."/>
            <person name="Li T."/>
            <person name="Mu C."/>
            <person name="Jiang W."/>
            <person name="Fu Q."/>
            <person name="Fu X."/>
            <person name="Miao Y."/>
            <person name="Liu J."/>
            <person name="Yu Q."/>
            <person name="Li R."/>
            <person name="Liao H."/>
            <person name="Li X."/>
            <person name="Kong Y."/>
            <person name="Jiang Z."/>
            <person name="Chourrout D."/>
            <person name="Li R."/>
            <person name="Bao Z."/>
        </authorList>
    </citation>
    <scope>NUCLEOTIDE SEQUENCE [LARGE SCALE GENOMIC DNA]</scope>
    <source>
        <strain evidence="1 2">PY_sf001</strain>
    </source>
</reference>
<dbReference type="AlphaFoldDB" id="A0A210PMS9"/>
<gene>
    <name evidence="1" type="ORF">KP79_PYT05998</name>
</gene>
<dbReference type="EMBL" id="NEDP02005579">
    <property type="protein sequence ID" value="OWF37799.1"/>
    <property type="molecule type" value="Genomic_DNA"/>
</dbReference>
<organism evidence="1 2">
    <name type="scientific">Mizuhopecten yessoensis</name>
    <name type="common">Japanese scallop</name>
    <name type="synonym">Patinopecten yessoensis</name>
    <dbReference type="NCBI Taxonomy" id="6573"/>
    <lineage>
        <taxon>Eukaryota</taxon>
        <taxon>Metazoa</taxon>
        <taxon>Spiralia</taxon>
        <taxon>Lophotrochozoa</taxon>
        <taxon>Mollusca</taxon>
        <taxon>Bivalvia</taxon>
        <taxon>Autobranchia</taxon>
        <taxon>Pteriomorphia</taxon>
        <taxon>Pectinida</taxon>
        <taxon>Pectinoidea</taxon>
        <taxon>Pectinidae</taxon>
        <taxon>Mizuhopecten</taxon>
    </lineage>
</organism>
<evidence type="ECO:0000313" key="2">
    <source>
        <dbReference type="Proteomes" id="UP000242188"/>
    </source>
</evidence>
<name>A0A210PMS9_MIZYE</name>
<dbReference type="Proteomes" id="UP000242188">
    <property type="component" value="Unassembled WGS sequence"/>
</dbReference>
<proteinExistence type="predicted"/>
<keyword evidence="2" id="KW-1185">Reference proteome</keyword>
<sequence length="86" mass="9270">MQSLPVHHDPLLCTIISSVHAVGWSLTSVQLPVKHPACRSNTSPQVLTIQLLAHPVINLISAPSFVFCIINVTSSSYIPQESDGEP</sequence>